<feature type="domain" description="C2" evidence="2">
    <location>
        <begin position="1"/>
        <end position="124"/>
    </location>
</feature>
<proteinExistence type="predicted"/>
<evidence type="ECO:0000256" key="1">
    <source>
        <dbReference type="ARBA" id="ARBA00022723"/>
    </source>
</evidence>
<feature type="non-terminal residue" evidence="3">
    <location>
        <position position="323"/>
    </location>
</feature>
<dbReference type="GO" id="GO:0006887">
    <property type="term" value="P:exocytosis"/>
    <property type="evidence" value="ECO:0007669"/>
    <property type="project" value="TreeGrafter"/>
</dbReference>
<protein>
    <recommendedName>
        <fullName evidence="2">C2 domain-containing protein</fullName>
    </recommendedName>
</protein>
<keyword evidence="1" id="KW-0479">Metal-binding</keyword>
<dbReference type="GO" id="GO:0046872">
    <property type="term" value="F:metal ion binding"/>
    <property type="evidence" value="ECO:0007669"/>
    <property type="project" value="UniProtKB-KW"/>
</dbReference>
<accession>A0A5J4TF06</accession>
<dbReference type="InterPro" id="IPR043566">
    <property type="entry name" value="Rabphilin/DOC2/Noc2"/>
</dbReference>
<reference evidence="3 4" key="1">
    <citation type="submission" date="2019-03" db="EMBL/GenBank/DDBJ databases">
        <title>Single cell metagenomics reveals metabolic interactions within the superorganism composed of flagellate Streblomastix strix and complex community of Bacteroidetes bacteria on its surface.</title>
        <authorList>
            <person name="Treitli S.C."/>
            <person name="Kolisko M."/>
            <person name="Husnik F."/>
            <person name="Keeling P."/>
            <person name="Hampl V."/>
        </authorList>
    </citation>
    <scope>NUCLEOTIDE SEQUENCE [LARGE SCALE GENOMIC DNA]</scope>
    <source>
        <strain evidence="3">ST1C</strain>
    </source>
</reference>
<evidence type="ECO:0000313" key="4">
    <source>
        <dbReference type="Proteomes" id="UP000324800"/>
    </source>
</evidence>
<dbReference type="InterPro" id="IPR035892">
    <property type="entry name" value="C2_domain_sf"/>
</dbReference>
<evidence type="ECO:0000313" key="3">
    <source>
        <dbReference type="EMBL" id="KAA6356201.1"/>
    </source>
</evidence>
<dbReference type="GO" id="GO:0017158">
    <property type="term" value="P:regulation of calcium ion-dependent exocytosis"/>
    <property type="evidence" value="ECO:0007669"/>
    <property type="project" value="TreeGrafter"/>
</dbReference>
<name>A0A5J4TF06_9EUKA</name>
<sequence>IKNIQIFNVKSFDTTNTSDPYLKITLGGNFKIEDERHKGGQMKVSGRRGPVYQTHQLDKISPDIHVSFPDQWMTYWRGTLEDLKTQDLQIDCYDYDYCGKDEKMGSTKIRLYDLAIGPVQLERIEIQMHKKGTHETTAVLSFDCYFQELCVFALHLHDWHGENLIPMDLGGTSDPFIITQFMSEGSVKKVKTVKQVKSDVQACTLFPEWEELGTLTFAGIRSELENEDLKIEVKDKDPLVNESMGKGMVPLRGILDIGYIDTVLEHKGRSAGRVSGYIDVLSLPKLHQSRDKVELKPYYRYLCIKIKECTDMIAADTTGYSDV</sequence>
<dbReference type="SUPFAM" id="SSF49562">
    <property type="entry name" value="C2 domain (Calcium/lipid-binding domain, CaLB)"/>
    <property type="match status" value="2"/>
</dbReference>
<evidence type="ECO:0000259" key="2">
    <source>
        <dbReference type="PROSITE" id="PS50004"/>
    </source>
</evidence>
<dbReference type="AlphaFoldDB" id="A0A5J4TF06"/>
<dbReference type="OrthoDB" id="419768at2759"/>
<comment type="caution">
    <text evidence="3">The sequence shown here is derived from an EMBL/GenBank/DDBJ whole genome shotgun (WGS) entry which is preliminary data.</text>
</comment>
<dbReference type="PANTHER" id="PTHR45729:SF4">
    <property type="entry name" value="RAB EFFECTOR NOC2"/>
    <property type="match status" value="1"/>
</dbReference>
<dbReference type="PANTHER" id="PTHR45729">
    <property type="entry name" value="RABPHILIN, ISOFORM A"/>
    <property type="match status" value="1"/>
</dbReference>
<dbReference type="EMBL" id="SNRW01033374">
    <property type="protein sequence ID" value="KAA6356201.1"/>
    <property type="molecule type" value="Genomic_DNA"/>
</dbReference>
<dbReference type="Proteomes" id="UP000324800">
    <property type="component" value="Unassembled WGS sequence"/>
</dbReference>
<organism evidence="3 4">
    <name type="scientific">Streblomastix strix</name>
    <dbReference type="NCBI Taxonomy" id="222440"/>
    <lineage>
        <taxon>Eukaryota</taxon>
        <taxon>Metamonada</taxon>
        <taxon>Preaxostyla</taxon>
        <taxon>Oxymonadida</taxon>
        <taxon>Streblomastigidae</taxon>
        <taxon>Streblomastix</taxon>
    </lineage>
</organism>
<gene>
    <name evidence="3" type="ORF">EZS28_048272</name>
</gene>
<dbReference type="InterPro" id="IPR000008">
    <property type="entry name" value="C2_dom"/>
</dbReference>
<dbReference type="SMART" id="SM00239">
    <property type="entry name" value="C2"/>
    <property type="match status" value="2"/>
</dbReference>
<dbReference type="Pfam" id="PF00168">
    <property type="entry name" value="C2"/>
    <property type="match status" value="2"/>
</dbReference>
<dbReference type="Gene3D" id="2.60.40.150">
    <property type="entry name" value="C2 domain"/>
    <property type="match status" value="2"/>
</dbReference>
<feature type="non-terminal residue" evidence="3">
    <location>
        <position position="1"/>
    </location>
</feature>
<dbReference type="PROSITE" id="PS50004">
    <property type="entry name" value="C2"/>
    <property type="match status" value="2"/>
</dbReference>
<feature type="domain" description="C2" evidence="2">
    <location>
        <begin position="130"/>
        <end position="264"/>
    </location>
</feature>